<dbReference type="Pfam" id="PF09353">
    <property type="entry name" value="DUF1995"/>
    <property type="match status" value="1"/>
</dbReference>
<comment type="caution">
    <text evidence="3">The sequence shown here is derived from an EMBL/GenBank/DDBJ whole genome shotgun (WGS) entry which is preliminary data.</text>
</comment>
<dbReference type="Proteomes" id="UP000236333">
    <property type="component" value="Unassembled WGS sequence"/>
</dbReference>
<dbReference type="AlphaFoldDB" id="A0A2J7ZQL1"/>
<evidence type="ECO:0000313" key="3">
    <source>
        <dbReference type="EMBL" id="PNH02557.1"/>
    </source>
</evidence>
<dbReference type="EMBL" id="PGGS01000633">
    <property type="protein sequence ID" value="PNH02557.1"/>
    <property type="molecule type" value="Genomic_DNA"/>
</dbReference>
<feature type="non-terminal residue" evidence="3">
    <location>
        <position position="1"/>
    </location>
</feature>
<evidence type="ECO:0000256" key="1">
    <source>
        <dbReference type="SAM" id="MobiDB-lite"/>
    </source>
</evidence>
<proteinExistence type="predicted"/>
<sequence>TVSDAVRQARTCLRLFREAAAAEALGGSAPTEAALRSGGPAPSTSSSGPGAGGEWPRRLILELPLPSQRTSFFGKGPAMPDLITLADESDYPGGEVQRFRVIRKLMDQLLEGYDAQFLGLLEDDADGVGLWAIEDITLIVNVTNATVPSLIKLLDGGYGRKVQSVRHTVIAVNPQWTGEPDSVGQPWQWGLRRCAAEVLEPATWEVLYKARMLRGSRGANGMLHRAWPHRWAVYPAAAPDARHLGECVLATPTRPESKLVLARLNEAKPAMQAKAKELGLEEPGWF</sequence>
<feature type="region of interest" description="Disordered" evidence="1">
    <location>
        <begin position="27"/>
        <end position="53"/>
    </location>
</feature>
<feature type="compositionally biased region" description="Low complexity" evidence="1">
    <location>
        <begin position="37"/>
        <end position="48"/>
    </location>
</feature>
<organism evidence="3 4">
    <name type="scientific">Tetrabaena socialis</name>
    <dbReference type="NCBI Taxonomy" id="47790"/>
    <lineage>
        <taxon>Eukaryota</taxon>
        <taxon>Viridiplantae</taxon>
        <taxon>Chlorophyta</taxon>
        <taxon>core chlorophytes</taxon>
        <taxon>Chlorophyceae</taxon>
        <taxon>CS clade</taxon>
        <taxon>Chlamydomonadales</taxon>
        <taxon>Tetrabaenaceae</taxon>
        <taxon>Tetrabaena</taxon>
    </lineage>
</organism>
<name>A0A2J7ZQL1_9CHLO</name>
<dbReference type="OrthoDB" id="540828at2759"/>
<dbReference type="InterPro" id="IPR018962">
    <property type="entry name" value="DUF1995"/>
</dbReference>
<protein>
    <recommendedName>
        <fullName evidence="2">DUF1995 domain-containing protein</fullName>
    </recommendedName>
</protein>
<gene>
    <name evidence="3" type="ORF">TSOC_011454</name>
</gene>
<reference evidence="3 4" key="1">
    <citation type="journal article" date="2017" name="Mol. Biol. Evol.">
        <title>The 4-celled Tetrabaena socialis nuclear genome reveals the essential components for genetic control of cell number at the origin of multicellularity in the volvocine lineage.</title>
        <authorList>
            <person name="Featherston J."/>
            <person name="Arakaki Y."/>
            <person name="Hanschen E.R."/>
            <person name="Ferris P.J."/>
            <person name="Michod R.E."/>
            <person name="Olson B.J.S.C."/>
            <person name="Nozaki H."/>
            <person name="Durand P.M."/>
        </authorList>
    </citation>
    <scope>NUCLEOTIDE SEQUENCE [LARGE SCALE GENOMIC DNA]</scope>
    <source>
        <strain evidence="3 4">NIES-571</strain>
    </source>
</reference>
<keyword evidence="4" id="KW-1185">Reference proteome</keyword>
<evidence type="ECO:0000313" key="4">
    <source>
        <dbReference type="Proteomes" id="UP000236333"/>
    </source>
</evidence>
<accession>A0A2J7ZQL1</accession>
<feature type="domain" description="DUF1995" evidence="2">
    <location>
        <begin position="2"/>
        <end position="257"/>
    </location>
</feature>
<evidence type="ECO:0000259" key="2">
    <source>
        <dbReference type="Pfam" id="PF09353"/>
    </source>
</evidence>